<dbReference type="SMART" id="SM00404">
    <property type="entry name" value="PTPc_motif"/>
    <property type="match status" value="1"/>
</dbReference>
<dbReference type="AlphaFoldDB" id="A0AA39IGT4"/>
<dbReference type="PROSITE" id="PS00383">
    <property type="entry name" value="TYR_PHOSPHATASE_1"/>
    <property type="match status" value="1"/>
</dbReference>
<evidence type="ECO:0000313" key="5">
    <source>
        <dbReference type="Proteomes" id="UP001175271"/>
    </source>
</evidence>
<dbReference type="InterPro" id="IPR000387">
    <property type="entry name" value="Tyr_Pase_dom"/>
</dbReference>
<dbReference type="InterPro" id="IPR029021">
    <property type="entry name" value="Prot-tyrosine_phosphatase-like"/>
</dbReference>
<dbReference type="InterPro" id="IPR000242">
    <property type="entry name" value="PTP_cat"/>
</dbReference>
<proteinExistence type="predicted"/>
<feature type="domain" description="Tyrosine-protein phosphatase" evidence="2">
    <location>
        <begin position="192"/>
        <end position="429"/>
    </location>
</feature>
<dbReference type="SMART" id="SM00194">
    <property type="entry name" value="PTPc"/>
    <property type="match status" value="1"/>
</dbReference>
<dbReference type="Pfam" id="PF00102">
    <property type="entry name" value="Y_phosphatase"/>
    <property type="match status" value="1"/>
</dbReference>
<keyword evidence="5" id="KW-1185">Reference proteome</keyword>
<protein>
    <recommendedName>
        <fullName evidence="6">Protein-tyrosine-phosphatase</fullName>
    </recommendedName>
</protein>
<organism evidence="4 5">
    <name type="scientific">Steinernema hermaphroditum</name>
    <dbReference type="NCBI Taxonomy" id="289476"/>
    <lineage>
        <taxon>Eukaryota</taxon>
        <taxon>Metazoa</taxon>
        <taxon>Ecdysozoa</taxon>
        <taxon>Nematoda</taxon>
        <taxon>Chromadorea</taxon>
        <taxon>Rhabditida</taxon>
        <taxon>Tylenchina</taxon>
        <taxon>Panagrolaimomorpha</taxon>
        <taxon>Strongyloidoidea</taxon>
        <taxon>Steinernematidae</taxon>
        <taxon>Steinernema</taxon>
    </lineage>
</organism>
<feature type="compositionally biased region" description="Basic residues" evidence="1">
    <location>
        <begin position="69"/>
        <end position="79"/>
    </location>
</feature>
<dbReference type="GO" id="GO:0004725">
    <property type="term" value="F:protein tyrosine phosphatase activity"/>
    <property type="evidence" value="ECO:0007669"/>
    <property type="project" value="InterPro"/>
</dbReference>
<feature type="domain" description="Tyrosine specific protein phosphatases" evidence="3">
    <location>
        <begin position="350"/>
        <end position="420"/>
    </location>
</feature>
<evidence type="ECO:0000313" key="4">
    <source>
        <dbReference type="EMBL" id="KAK0423345.1"/>
    </source>
</evidence>
<dbReference type="InterPro" id="IPR052782">
    <property type="entry name" value="Oocyte-zygote_transition_reg"/>
</dbReference>
<evidence type="ECO:0000259" key="2">
    <source>
        <dbReference type="PROSITE" id="PS50055"/>
    </source>
</evidence>
<dbReference type="EMBL" id="JAUCMV010000001">
    <property type="protein sequence ID" value="KAK0423345.1"/>
    <property type="molecule type" value="Genomic_DNA"/>
</dbReference>
<dbReference type="PANTHER" id="PTHR46163">
    <property type="entry name" value="TYROSINE-PROTEIN PHOSPHATASE-RELATED"/>
    <property type="match status" value="1"/>
</dbReference>
<dbReference type="Gene3D" id="3.90.190.10">
    <property type="entry name" value="Protein tyrosine phosphatase superfamily"/>
    <property type="match status" value="1"/>
</dbReference>
<comment type="caution">
    <text evidence="4">The sequence shown here is derived from an EMBL/GenBank/DDBJ whole genome shotgun (WGS) entry which is preliminary data.</text>
</comment>
<dbReference type="InterPro" id="IPR016130">
    <property type="entry name" value="Tyr_Pase_AS"/>
</dbReference>
<dbReference type="SUPFAM" id="SSF52799">
    <property type="entry name" value="(Phosphotyrosine protein) phosphatases II"/>
    <property type="match status" value="1"/>
</dbReference>
<dbReference type="PRINTS" id="PR00700">
    <property type="entry name" value="PRTYPHPHTASE"/>
</dbReference>
<sequence>MAISALAAFKKFRRQNSESNEEGSKSTRSVKAASKKKDKKRPSEKGEGTVAPMAPTSTLTKMNDEGSTKRKKKGRKKKKSTEEGGNANAGTIALPSGSTNCLSTTTSPVAVPGAELMAAVGSDVCWDPATIVAELLQTGRINVSGNEKVQNVMREFAKKAAQLTANAVHQEYMTALKKYVPENTTRVAFDANTDKNRYQDVICADRDRVLLIDRPGLTDYIHANRVVGKPLPQNRTFICTQGPTLATITEFWRMVRQEQVDSIVMLCETKECGKDKCAQYWPLNTGETMSVPVVDFVLTNKGMHTHEGSPGLISTVLSLKDVTGFEQRIIHHQWKNWPDRGVPEQTDVTLKILQLVRPQLHQKQCTVVHCSAGIGRTGSVVAVELCAQRLLSGKSADILSLVKHLRSKRMHSIQTDQQYLFVYKCLLALIREHVSDPETHQAIDTYNSSYDAIVKGGAAPTPVPPAVAIPNATPTPPDPFANAPSPFAPVDYASVPPLQPASTLPLQPMTAVPQTPVTALPQPPMTALPQQPNADPNQATNSVFINNFFSY</sequence>
<reference evidence="4" key="1">
    <citation type="submission" date="2023-06" db="EMBL/GenBank/DDBJ databases">
        <title>Genomic analysis of the entomopathogenic nematode Steinernema hermaphroditum.</title>
        <authorList>
            <person name="Schwarz E.M."/>
            <person name="Heppert J.K."/>
            <person name="Baniya A."/>
            <person name="Schwartz H.T."/>
            <person name="Tan C.-H."/>
            <person name="Antoshechkin I."/>
            <person name="Sternberg P.W."/>
            <person name="Goodrich-Blair H."/>
            <person name="Dillman A.R."/>
        </authorList>
    </citation>
    <scope>NUCLEOTIDE SEQUENCE</scope>
    <source>
        <strain evidence="4">PS9179</strain>
        <tissue evidence="4">Whole animal</tissue>
    </source>
</reference>
<evidence type="ECO:0008006" key="6">
    <source>
        <dbReference type="Google" id="ProtNLM"/>
    </source>
</evidence>
<accession>A0AA39IGT4</accession>
<feature type="region of interest" description="Disordered" evidence="1">
    <location>
        <begin position="1"/>
        <end position="96"/>
    </location>
</feature>
<name>A0AA39IGT4_9BILA</name>
<dbReference type="Proteomes" id="UP001175271">
    <property type="component" value="Unassembled WGS sequence"/>
</dbReference>
<dbReference type="InterPro" id="IPR003595">
    <property type="entry name" value="Tyr_Pase_cat"/>
</dbReference>
<evidence type="ECO:0000259" key="3">
    <source>
        <dbReference type="PROSITE" id="PS50056"/>
    </source>
</evidence>
<evidence type="ECO:0000256" key="1">
    <source>
        <dbReference type="SAM" id="MobiDB-lite"/>
    </source>
</evidence>
<dbReference type="PROSITE" id="PS50055">
    <property type="entry name" value="TYR_PHOSPHATASE_PTP"/>
    <property type="match status" value="1"/>
</dbReference>
<dbReference type="CDD" id="cd00047">
    <property type="entry name" value="PTPc"/>
    <property type="match status" value="1"/>
</dbReference>
<gene>
    <name evidence="4" type="ORF">QR680_008093</name>
</gene>
<dbReference type="PROSITE" id="PS50056">
    <property type="entry name" value="TYR_PHOSPHATASE_2"/>
    <property type="match status" value="1"/>
</dbReference>